<dbReference type="EMBL" id="CAJVRM010000745">
    <property type="protein sequence ID" value="CAG8983965.1"/>
    <property type="molecule type" value="Genomic_DNA"/>
</dbReference>
<keyword evidence="1" id="KW-1133">Transmembrane helix</keyword>
<evidence type="ECO:0000313" key="3">
    <source>
        <dbReference type="Proteomes" id="UP000701801"/>
    </source>
</evidence>
<dbReference type="Proteomes" id="UP000701801">
    <property type="component" value="Unassembled WGS sequence"/>
</dbReference>
<dbReference type="SUPFAM" id="SSF89372">
    <property type="entry name" value="Fucose-specific lectin"/>
    <property type="match status" value="1"/>
</dbReference>
<reference evidence="2" key="1">
    <citation type="submission" date="2021-07" db="EMBL/GenBank/DDBJ databases">
        <authorList>
            <person name="Durling M."/>
        </authorList>
    </citation>
    <scope>NUCLEOTIDE SEQUENCE</scope>
</reference>
<keyword evidence="3" id="KW-1185">Reference proteome</keyword>
<dbReference type="OrthoDB" id="5396810at2759"/>
<dbReference type="Gene3D" id="2.120.10.70">
    <property type="entry name" value="Fucose-specific lectin"/>
    <property type="match status" value="1"/>
</dbReference>
<comment type="caution">
    <text evidence="2">The sequence shown here is derived from an EMBL/GenBank/DDBJ whole genome shotgun (WGS) entry which is preliminary data.</text>
</comment>
<accession>A0A9N9M3G2</accession>
<evidence type="ECO:0000256" key="1">
    <source>
        <dbReference type="SAM" id="Phobius"/>
    </source>
</evidence>
<proteinExistence type="predicted"/>
<gene>
    <name evidence="2" type="ORF">HYALB_00008826</name>
</gene>
<keyword evidence="1" id="KW-0812">Transmembrane</keyword>
<protein>
    <recommendedName>
        <fullName evidence="4">Fucose-specific lectin</fullName>
    </recommendedName>
</protein>
<organism evidence="2 3">
    <name type="scientific">Hymenoscyphus albidus</name>
    <dbReference type="NCBI Taxonomy" id="595503"/>
    <lineage>
        <taxon>Eukaryota</taxon>
        <taxon>Fungi</taxon>
        <taxon>Dikarya</taxon>
        <taxon>Ascomycota</taxon>
        <taxon>Pezizomycotina</taxon>
        <taxon>Leotiomycetes</taxon>
        <taxon>Helotiales</taxon>
        <taxon>Helotiaceae</taxon>
        <taxon>Hymenoscyphus</taxon>
    </lineage>
</organism>
<dbReference type="AlphaFoldDB" id="A0A9N9M3G2"/>
<evidence type="ECO:0000313" key="2">
    <source>
        <dbReference type="EMBL" id="CAG8983965.1"/>
    </source>
</evidence>
<keyword evidence="1" id="KW-0472">Membrane</keyword>
<feature type="transmembrane region" description="Helical" evidence="1">
    <location>
        <begin position="56"/>
        <end position="77"/>
    </location>
</feature>
<evidence type="ECO:0008006" key="4">
    <source>
        <dbReference type="Google" id="ProtNLM"/>
    </source>
</evidence>
<name>A0A9N9M3G2_9HELO</name>
<sequence>MSSQEISTLEPVPFQFTQPDLEASTRNTSPTCDKAEPTRKFVWPRARKFCGLPKKIFIILTTITTLLILGAIVGGAVGGTRGEKKMQIPTLPLPVQTNTTSLFHNSSLAAVSWADSYGALHRAVFYQNTHSDIYMSSWDAKKQTWKVSQVIDRRFRLPPATGTSIAASVNPSTDNFRLTVYYYSAIFTVMELYTEATEDSWEMGSLSVNAPMGLVDSKLAVAYQYCTSSRCANSTVIVYQLMEGTLQSATKLPSAQGWNYTLFNDRVSRGTGIALLPFPKTNRTEWDTLKFFAEKNGAMQEYTKFEVSEDWTIGPADNFPNFSLASPAKIAATALPIESPNESWQSFVVSLDHQRKLQCMLGLRASKMGEPRTPVLSRAFGEFDDVALDRNQHFYGISGGKIYEYEISLQNPWSWNFLSVVDTTTGEQN</sequence>